<keyword evidence="1" id="KW-0472">Membrane</keyword>
<feature type="transmembrane region" description="Helical" evidence="1">
    <location>
        <begin position="63"/>
        <end position="83"/>
    </location>
</feature>
<feature type="transmembrane region" description="Helical" evidence="1">
    <location>
        <begin position="33"/>
        <end position="51"/>
    </location>
</feature>
<feature type="transmembrane region" description="Helical" evidence="1">
    <location>
        <begin position="407"/>
        <end position="424"/>
    </location>
</feature>
<dbReference type="EMBL" id="AAXMUW010000007">
    <property type="protein sequence ID" value="EGQ9134649.1"/>
    <property type="molecule type" value="Genomic_DNA"/>
</dbReference>
<name>A0AA36UQZ8_VIBAL</name>
<reference evidence="2" key="1">
    <citation type="submission" date="2019-11" db="EMBL/GenBank/DDBJ databases">
        <authorList>
            <consortium name="PulseNet: The National Subtyping Network for Foodborne Disease Surveillance"/>
            <person name="Tarr C.L."/>
            <person name="Trees E."/>
            <person name="Katz L.S."/>
            <person name="Carleton-Romer H.A."/>
            <person name="Stroika S."/>
            <person name="Kucerova Z."/>
            <person name="Roache K.F."/>
            <person name="Sabol A.L."/>
            <person name="Besser J."/>
            <person name="Gerner-Smidt P."/>
        </authorList>
    </citation>
    <scope>NUCLEOTIDE SEQUENCE</scope>
    <source>
        <strain evidence="2">PNUSAV001129</strain>
    </source>
</reference>
<keyword evidence="1" id="KW-0812">Transmembrane</keyword>
<protein>
    <recommendedName>
        <fullName evidence="4">O-antigen ligase domain-containing protein</fullName>
    </recommendedName>
</protein>
<accession>A0AA36UQZ8</accession>
<evidence type="ECO:0008006" key="4">
    <source>
        <dbReference type="Google" id="ProtNLM"/>
    </source>
</evidence>
<feature type="transmembrane region" description="Helical" evidence="1">
    <location>
        <begin position="95"/>
        <end position="116"/>
    </location>
</feature>
<comment type="caution">
    <text evidence="2">The sequence shown here is derived from an EMBL/GenBank/DDBJ whole genome shotgun (WGS) entry which is preliminary data.</text>
</comment>
<evidence type="ECO:0000313" key="2">
    <source>
        <dbReference type="EMBL" id="EGQ9134649.1"/>
    </source>
</evidence>
<keyword evidence="1" id="KW-1133">Transmembrane helix</keyword>
<feature type="transmembrane region" description="Helical" evidence="1">
    <location>
        <begin position="128"/>
        <end position="147"/>
    </location>
</feature>
<evidence type="ECO:0000256" key="1">
    <source>
        <dbReference type="SAM" id="Phobius"/>
    </source>
</evidence>
<dbReference type="AlphaFoldDB" id="A0AA36UQZ8"/>
<dbReference type="RefSeq" id="WP_167415633.1">
    <property type="nucleotide sequence ID" value="NZ_CP042449.1"/>
</dbReference>
<evidence type="ECO:0000313" key="3">
    <source>
        <dbReference type="Proteomes" id="UP000714625"/>
    </source>
</evidence>
<sequence>MHSVDLAPKKLLEAHMCLFALFAPLSVTQWNKIFLVILFLSSLLAFSYYLITSRTFRFEKYPVFVCLSFLSVFIISLFSILISRDYLVAEYLKSVIIGRMFTFFSLMLNVFIFLLWFSNATESSLKKFMKLALLSTLAFIALGYWQVIGKFLGIPFFIETRDWMHGVPAALRTVFPSRVTSIAEEPNYLSPILMESLILISFLVRHSFSRIALLLLSFVIVILSFSGGAYVNFVLLLGFVFVFTFLKTVLTGKTRISHFFILVLVMVLVLFLIYVGTILIEFIYYKMSTEASGGSSRSQFMISFVQLITESNYTQLIFGHGLGTMSVLDEFGMKSEDYLFRITNNYILDMFWESGAIGVLMIFTFFMSLFYPCFKYGFTSTKYFLGGLLTFHLLIASTYRSEYLSTHFAWVVFLILCIYKLAELERAEKLISKK</sequence>
<dbReference type="Proteomes" id="UP000714625">
    <property type="component" value="Unassembled WGS sequence"/>
</dbReference>
<proteinExistence type="predicted"/>
<gene>
    <name evidence="2" type="ORF">GHY86_05690</name>
</gene>
<organism evidence="2 3">
    <name type="scientific">Vibrio alginolyticus</name>
    <dbReference type="NCBI Taxonomy" id="663"/>
    <lineage>
        <taxon>Bacteria</taxon>
        <taxon>Pseudomonadati</taxon>
        <taxon>Pseudomonadota</taxon>
        <taxon>Gammaproteobacteria</taxon>
        <taxon>Vibrionales</taxon>
        <taxon>Vibrionaceae</taxon>
        <taxon>Vibrio</taxon>
    </lineage>
</organism>
<feature type="transmembrane region" description="Helical" evidence="1">
    <location>
        <begin position="259"/>
        <end position="285"/>
    </location>
</feature>
<feature type="transmembrane region" description="Helical" evidence="1">
    <location>
        <begin position="211"/>
        <end position="227"/>
    </location>
</feature>
<feature type="transmembrane region" description="Helical" evidence="1">
    <location>
        <begin position="350"/>
        <end position="371"/>
    </location>
</feature>